<evidence type="ECO:0000256" key="11">
    <source>
        <dbReference type="PROSITE-ProRule" id="PRU00492"/>
    </source>
</evidence>
<dbReference type="SUPFAM" id="SSF51998">
    <property type="entry name" value="PFL-like glycyl radical enzymes"/>
    <property type="match status" value="1"/>
</dbReference>
<dbReference type="Gene3D" id="3.20.70.20">
    <property type="match status" value="1"/>
</dbReference>
<dbReference type="Proteomes" id="UP000241022">
    <property type="component" value="Unassembled WGS sequence"/>
</dbReference>
<protein>
    <recommendedName>
        <fullName evidence="12">Vitamin B12-dependent ribonucleotide reductase</fullName>
        <ecNumber evidence="12">1.17.4.1</ecNumber>
    </recommendedName>
</protein>
<evidence type="ECO:0000256" key="7">
    <source>
        <dbReference type="ARBA" id="ARBA00023116"/>
    </source>
</evidence>
<comment type="catalytic activity">
    <reaction evidence="10 12">
        <text>a 2'-deoxyribonucleoside 5'-diphosphate + [thioredoxin]-disulfide + H2O = a ribonucleoside 5'-diphosphate + [thioredoxin]-dithiol</text>
        <dbReference type="Rhea" id="RHEA:23252"/>
        <dbReference type="Rhea" id="RHEA-COMP:10698"/>
        <dbReference type="Rhea" id="RHEA-COMP:10700"/>
        <dbReference type="ChEBI" id="CHEBI:15377"/>
        <dbReference type="ChEBI" id="CHEBI:29950"/>
        <dbReference type="ChEBI" id="CHEBI:50058"/>
        <dbReference type="ChEBI" id="CHEBI:57930"/>
        <dbReference type="ChEBI" id="CHEBI:73316"/>
        <dbReference type="EC" id="1.17.4.1"/>
    </reaction>
</comment>
<accession>A0A0A7V2K6</accession>
<keyword evidence="9 12" id="KW-0170">Cobalt</keyword>
<keyword evidence="7" id="KW-0215">Deoxyribonucleotide synthesis</keyword>
<sequence length="884" mass="99171">MVENSQIESSFAEIRKRNGDTTKFDQDKITNAIYKALLATSEGDRDLAQSLTNGVLNKLSSQGFGTENPPSVEDIQDMVESTLIEQGHSEIAKSYILYRHERRKIRDEKMKVLNTKVLDPVSKEFDLNCLRVLASRYLFRNKKNEITETPTQLFERVSILIGIGDLLHDSSVFNAAGTTPQNIEEAKEYLTKLDQFDYKFKIDEYYLNQYHFRGLVNGYIDLAQKGQAKISFKELLTKIAAKEFTDYGARITEYYDLMVNQVFLPNSPTMMNAGGRLGQLSACFVLGMPDDMGKIMKTTSDAALIFKSGGGVGINYSELREEGDIVASTSGVASGPVSFMNIINTVTDVIKQGGKRRGANMGIMDVSHPDIEKFITNKTEPGVLENFNVSVGVWGDFWNALVDSEDGAYTLRSTRDGSPVREINAHHLIDLIATSAWKSAEPGLIFFDLINKYNVFAKARGGPLRATNPCGEQSLYPYESCNLGSINLANLTKRTADGQYEFDWQKYEEIVRKTTRFLDNVIDVNHYPVPEINVASKESRRIGLGVMGVADLLYKLRIPYNSKEGYEFMGKLSEALSYYSMEESVALAQSRGAFPLCSKTEYPEGKIPIAGYYEKPKQRHYYDWDALIAKIQKHGVRHVLTTTVAPTGTLSMLADCSNGMEPTFALVFEKRVTVGRFFYTNKIFEEVLRENGLYSEELLAKVADNYGSVKGIDEIPEWIQNIFVTAMDIHWTDHLMAQAVWQDWIGNAIAKTINMPNDVSAEDVKAAYLLAHELGLKGITVYRDGSRHKQVLHMTGENSQKTFEVTATDYLHDYITNNIKNPYILKQINEALKVVVPQELPRQDHVAAEPEIEEKLCPTCKNTLVLTEGCHICIECGYSGCTSG</sequence>
<evidence type="ECO:0000256" key="8">
    <source>
        <dbReference type="ARBA" id="ARBA00023157"/>
    </source>
</evidence>
<keyword evidence="17" id="KW-1185">Reference proteome</keyword>
<dbReference type="PANTHER" id="PTHR43371">
    <property type="entry name" value="VITAMIN B12-DEPENDENT RIBONUCLEOTIDE REDUCTASE"/>
    <property type="match status" value="1"/>
</dbReference>
<dbReference type="AlphaFoldDB" id="A0A0A7V2K6"/>
<keyword evidence="12" id="KW-0237">DNA synthesis</keyword>
<dbReference type="Proteomes" id="UP000030944">
    <property type="component" value="Chromosome"/>
</dbReference>
<comment type="similarity">
    <text evidence="2 12">Belongs to the ribonucleoside diphosphate reductase class-2 family.</text>
</comment>
<dbReference type="GeneID" id="24817220"/>
<feature type="domain" description="ATP-cone" evidence="13">
    <location>
        <begin position="12"/>
        <end position="106"/>
    </location>
</feature>
<evidence type="ECO:0000256" key="4">
    <source>
        <dbReference type="ARBA" id="ARBA00022741"/>
    </source>
</evidence>
<dbReference type="GO" id="GO:0005524">
    <property type="term" value="F:ATP binding"/>
    <property type="evidence" value="ECO:0007669"/>
    <property type="project" value="UniProtKB-UniRule"/>
</dbReference>
<dbReference type="PANTHER" id="PTHR43371:SF1">
    <property type="entry name" value="RIBONUCLEOSIDE-DIPHOSPHATE REDUCTASE"/>
    <property type="match status" value="1"/>
</dbReference>
<dbReference type="Pfam" id="PF02867">
    <property type="entry name" value="Ribonuc_red_lgC"/>
    <property type="match status" value="1"/>
</dbReference>
<keyword evidence="8" id="KW-1015">Disulfide bond</keyword>
<evidence type="ECO:0000256" key="9">
    <source>
        <dbReference type="ARBA" id="ARBA00023285"/>
    </source>
</evidence>
<evidence type="ECO:0000256" key="10">
    <source>
        <dbReference type="ARBA" id="ARBA00047754"/>
    </source>
</evidence>
<keyword evidence="4 11" id="KW-0547">Nucleotide-binding</keyword>
<dbReference type="CDD" id="cd02888">
    <property type="entry name" value="RNR_II_dimer"/>
    <property type="match status" value="1"/>
</dbReference>
<evidence type="ECO:0000256" key="2">
    <source>
        <dbReference type="ARBA" id="ARBA00007405"/>
    </source>
</evidence>
<reference evidence="15" key="2">
    <citation type="submission" date="2016-05" db="EMBL/GenBank/DDBJ databases">
        <authorList>
            <person name="Lavstsen T."/>
            <person name="Jespersen J.S."/>
        </authorList>
    </citation>
    <scope>NUCLEOTIDE SEQUENCE [LARGE SCALE GENOMIC DNA]</scope>
    <source>
        <strain evidence="15">U25</strain>
    </source>
</reference>
<dbReference type="InterPro" id="IPR000788">
    <property type="entry name" value="RNR_lg_C"/>
</dbReference>
<dbReference type="GO" id="GO:0071897">
    <property type="term" value="P:DNA biosynthetic process"/>
    <property type="evidence" value="ECO:0007669"/>
    <property type="project" value="UniProtKB-KW"/>
</dbReference>
<evidence type="ECO:0000259" key="13">
    <source>
        <dbReference type="PROSITE" id="PS51161"/>
    </source>
</evidence>
<comment type="cofactor">
    <cofactor evidence="1 12">
        <name>adenosylcob(III)alamin</name>
        <dbReference type="ChEBI" id="CHEBI:18408"/>
    </cofactor>
</comment>
<keyword evidence="6 12" id="KW-0560">Oxidoreductase</keyword>
<evidence type="ECO:0000313" key="14">
    <source>
        <dbReference type="EMBL" id="AJA92416.1"/>
    </source>
</evidence>
<dbReference type="EMBL" id="CP007026">
    <property type="protein sequence ID" value="AJA92416.1"/>
    <property type="molecule type" value="Genomic_DNA"/>
</dbReference>
<proteinExistence type="inferred from homology"/>
<dbReference type="OrthoDB" id="6188at2157"/>
<evidence type="ECO:0000256" key="6">
    <source>
        <dbReference type="ARBA" id="ARBA00023002"/>
    </source>
</evidence>
<name>A0A0A7V2K6_9ARCH</name>
<evidence type="ECO:0000256" key="1">
    <source>
        <dbReference type="ARBA" id="ARBA00001922"/>
    </source>
</evidence>
<dbReference type="InterPro" id="IPR005144">
    <property type="entry name" value="ATP-cone_dom"/>
</dbReference>
<gene>
    <name evidence="15" type="ORF">A7X95_04365</name>
    <name evidence="14" type="ORF">T478_1341</name>
</gene>
<dbReference type="Pfam" id="PF03477">
    <property type="entry name" value="ATP-cone"/>
    <property type="match status" value="1"/>
</dbReference>
<dbReference type="GO" id="GO:0004748">
    <property type="term" value="F:ribonucleoside-diphosphate reductase activity, thioredoxin disulfide as acceptor"/>
    <property type="evidence" value="ECO:0007669"/>
    <property type="project" value="UniProtKB-EC"/>
</dbReference>
<dbReference type="FunFam" id="3.20.70.20:FF:000022">
    <property type="entry name" value="Vitamin B12-dependent ribonucleotide reductase"/>
    <property type="match status" value="1"/>
</dbReference>
<keyword evidence="5 11" id="KW-0067">ATP-binding</keyword>
<dbReference type="Pfam" id="PF00317">
    <property type="entry name" value="Ribonuc_red_lgN"/>
    <property type="match status" value="2"/>
</dbReference>
<dbReference type="InterPro" id="IPR050862">
    <property type="entry name" value="RdRp_reductase_class-2"/>
</dbReference>
<dbReference type="NCBIfam" id="TIGR02504">
    <property type="entry name" value="NrdJ_Z"/>
    <property type="match status" value="1"/>
</dbReference>
<dbReference type="STRING" id="1410606.T478_1341"/>
<dbReference type="GO" id="GO:0031419">
    <property type="term" value="F:cobalamin binding"/>
    <property type="evidence" value="ECO:0007669"/>
    <property type="project" value="UniProtKB-KW"/>
</dbReference>
<organism evidence="14 16">
    <name type="scientific">Candidatus Nitrosopelagicus brevis</name>
    <dbReference type="NCBI Taxonomy" id="1410606"/>
    <lineage>
        <taxon>Archaea</taxon>
        <taxon>Nitrososphaerota</taxon>
    </lineage>
</organism>
<dbReference type="UniPathway" id="UPA00326"/>
<dbReference type="GO" id="GO:0009263">
    <property type="term" value="P:deoxyribonucleotide biosynthetic process"/>
    <property type="evidence" value="ECO:0007669"/>
    <property type="project" value="UniProtKB-KW"/>
</dbReference>
<dbReference type="HOGENOM" id="CLU_000404_2_3_2"/>
<evidence type="ECO:0000256" key="5">
    <source>
        <dbReference type="ARBA" id="ARBA00022840"/>
    </source>
</evidence>
<dbReference type="EMBL" id="LXWN01000002">
    <property type="protein sequence ID" value="PTL87156.1"/>
    <property type="molecule type" value="Genomic_DNA"/>
</dbReference>
<evidence type="ECO:0000313" key="15">
    <source>
        <dbReference type="EMBL" id="PTL87156.1"/>
    </source>
</evidence>
<dbReference type="RefSeq" id="WP_048106255.1">
    <property type="nucleotide sequence ID" value="NZ_CP007026.1"/>
</dbReference>
<reference evidence="14 16" key="1">
    <citation type="journal article" date="2015" name="Proc. Natl. Acad. Sci. U.S.A.">
        <title>Genomic and proteomic characterization of "Candidatus Nitrosopelagicus brevis": An ammonia-oxidizing archaeon from the open ocean.</title>
        <authorList>
            <person name="Santoro A.E."/>
            <person name="Dupont C.L."/>
            <person name="Richter R.A."/>
            <person name="Craig M.T."/>
            <person name="Carini P."/>
            <person name="McIlvin M.R."/>
            <person name="Yang Y."/>
            <person name="Orsi W.D."/>
            <person name="Moran D.M."/>
            <person name="Saito M.A."/>
        </authorList>
    </citation>
    <scope>NUCLEOTIDE SEQUENCE [LARGE SCALE GENOMIC DNA]</scope>
    <source>
        <strain evidence="14">CN25</strain>
        <strain evidence="16">V2</strain>
    </source>
</reference>
<dbReference type="PROSITE" id="PS51161">
    <property type="entry name" value="ATP_CONE"/>
    <property type="match status" value="1"/>
</dbReference>
<dbReference type="EC" id="1.17.4.1" evidence="12"/>
<dbReference type="InterPro" id="IPR013344">
    <property type="entry name" value="RNR_NrdJ/NrdZ"/>
</dbReference>
<evidence type="ECO:0000313" key="16">
    <source>
        <dbReference type="Proteomes" id="UP000030944"/>
    </source>
</evidence>
<evidence type="ECO:0000256" key="12">
    <source>
        <dbReference type="RuleBase" id="RU364064"/>
    </source>
</evidence>
<evidence type="ECO:0000256" key="3">
    <source>
        <dbReference type="ARBA" id="ARBA00022628"/>
    </source>
</evidence>
<comment type="function">
    <text evidence="12">Catalyzes the reduction of ribonucleotides to deoxyribonucleotides. May function to provide a pool of deoxyribonucleotide precursors for DNA repair during oxygen limitation and/or for immediate growth after restoration of oxygen.</text>
</comment>
<keyword evidence="3 12" id="KW-0846">Cobalamin</keyword>
<dbReference type="InterPro" id="IPR008926">
    <property type="entry name" value="RNR_R1-su_N"/>
</dbReference>
<dbReference type="InterPro" id="IPR013509">
    <property type="entry name" value="RNR_lsu_N"/>
</dbReference>
<reference evidence="15 17" key="4">
    <citation type="submission" date="2018-04" db="EMBL/GenBank/DDBJ databases">
        <title>Transcriptomics of ammonia oxidizing archaea.</title>
        <authorList>
            <person name="Carini P."/>
        </authorList>
    </citation>
    <scope>NUCLEOTIDE SEQUENCE [LARGE SCALE GENOMIC DNA]</scope>
    <source>
        <strain evidence="15 17">U25</strain>
    </source>
</reference>
<dbReference type="KEGG" id="nbv:T478_1341"/>
<dbReference type="PRINTS" id="PR01183">
    <property type="entry name" value="RIBORDTASEM1"/>
</dbReference>
<reference evidence="17" key="3">
    <citation type="submission" date="2016-05" db="EMBL/GenBank/DDBJ databases">
        <authorList>
            <person name="Dupont C."/>
            <person name="Santoro A."/>
        </authorList>
    </citation>
    <scope>NUCLEOTIDE SEQUENCE [LARGE SCALE GENOMIC DNA]</scope>
    <source>
        <strain evidence="17">U25</strain>
    </source>
</reference>
<dbReference type="SUPFAM" id="SSF48168">
    <property type="entry name" value="R1 subunit of ribonucleotide reductase, N-terminal domain"/>
    <property type="match status" value="1"/>
</dbReference>
<evidence type="ECO:0000313" key="17">
    <source>
        <dbReference type="Proteomes" id="UP000241022"/>
    </source>
</evidence>